<feature type="compositionally biased region" description="Gly residues" evidence="1">
    <location>
        <begin position="52"/>
        <end position="67"/>
    </location>
</feature>
<dbReference type="HOGENOM" id="CLU_063440_1_2_11"/>
<dbReference type="Pfam" id="PF03551">
    <property type="entry name" value="PadR"/>
    <property type="match status" value="1"/>
</dbReference>
<dbReference type="Gene3D" id="1.10.10.10">
    <property type="entry name" value="Winged helix-like DNA-binding domain superfamily/Winged helix DNA-binding domain"/>
    <property type="match status" value="1"/>
</dbReference>
<dbReference type="SUPFAM" id="SSF46785">
    <property type="entry name" value="Winged helix' DNA-binding domain"/>
    <property type="match status" value="1"/>
</dbReference>
<organism evidence="3 4">
    <name type="scientific">Cellulomonas gilvus (strain ATCC 13127 / NRRL B-14078)</name>
    <name type="common">Cellvibrio gilvus</name>
    <dbReference type="NCBI Taxonomy" id="593907"/>
    <lineage>
        <taxon>Bacteria</taxon>
        <taxon>Bacillati</taxon>
        <taxon>Actinomycetota</taxon>
        <taxon>Actinomycetes</taxon>
        <taxon>Micrococcales</taxon>
        <taxon>Cellulomonadaceae</taxon>
        <taxon>Cellulomonas</taxon>
    </lineage>
</organism>
<keyword evidence="4" id="KW-1185">Reference proteome</keyword>
<evidence type="ECO:0000256" key="1">
    <source>
        <dbReference type="SAM" id="MobiDB-lite"/>
    </source>
</evidence>
<feature type="compositionally biased region" description="Basic and acidic residues" evidence="1">
    <location>
        <begin position="1"/>
        <end position="35"/>
    </location>
</feature>
<evidence type="ECO:0000313" key="4">
    <source>
        <dbReference type="Proteomes" id="UP000000485"/>
    </source>
</evidence>
<feature type="region of interest" description="Disordered" evidence="1">
    <location>
        <begin position="1"/>
        <end position="98"/>
    </location>
</feature>
<dbReference type="PANTHER" id="PTHR43252:SF2">
    <property type="entry name" value="TRANSCRIPTION REGULATOR, PADR-LIKE FAMILY"/>
    <property type="match status" value="1"/>
</dbReference>
<feature type="compositionally biased region" description="Gly residues" evidence="1">
    <location>
        <begin position="77"/>
        <end position="91"/>
    </location>
</feature>
<dbReference type="STRING" id="593907.Celgi_3035"/>
<evidence type="ECO:0000313" key="3">
    <source>
        <dbReference type="EMBL" id="AEI13527.1"/>
    </source>
</evidence>
<reference evidence="4" key="1">
    <citation type="submission" date="2011-04" db="EMBL/GenBank/DDBJ databases">
        <title>Complete sequence of Cellvibrio gilvus ATCC 13127.</title>
        <authorList>
            <person name="Lucas S."/>
            <person name="Han J."/>
            <person name="Lapidus A."/>
            <person name="Cheng J.-F."/>
            <person name="Goodwin L."/>
            <person name="Pitluck S."/>
            <person name="Peters L."/>
            <person name="Munk A."/>
            <person name="Detter J.C."/>
            <person name="Han C."/>
            <person name="Tapia R."/>
            <person name="Land M."/>
            <person name="Hauser L."/>
            <person name="Kyrpides N."/>
            <person name="Ivanova N."/>
            <person name="Ovchinnikova G."/>
            <person name="Pagani I."/>
            <person name="Mead D."/>
            <person name="Brumm P."/>
            <person name="Woyke T."/>
        </authorList>
    </citation>
    <scope>NUCLEOTIDE SEQUENCE [LARGE SCALE GENOMIC DNA]</scope>
    <source>
        <strain evidence="4">ATCC 13127 / NRRL B-14078</strain>
    </source>
</reference>
<name>F8A740_CELGA</name>
<feature type="region of interest" description="Disordered" evidence="1">
    <location>
        <begin position="242"/>
        <end position="266"/>
    </location>
</feature>
<feature type="domain" description="Transcription regulator PadR N-terminal" evidence="2">
    <location>
        <begin position="108"/>
        <end position="176"/>
    </location>
</feature>
<evidence type="ECO:0000259" key="2">
    <source>
        <dbReference type="Pfam" id="PF03551"/>
    </source>
</evidence>
<dbReference type="PANTHER" id="PTHR43252">
    <property type="entry name" value="TRANSCRIPTIONAL REGULATOR YQJI"/>
    <property type="match status" value="1"/>
</dbReference>
<protein>
    <submittedName>
        <fullName evidence="3">Transcriptional regulator, PadR-like family</fullName>
    </submittedName>
</protein>
<feature type="compositionally biased region" description="Low complexity" evidence="1">
    <location>
        <begin position="253"/>
        <end position="266"/>
    </location>
</feature>
<dbReference type="InterPro" id="IPR005149">
    <property type="entry name" value="Tscrpt_reg_PadR_N"/>
</dbReference>
<dbReference type="RefSeq" id="WP_013885044.1">
    <property type="nucleotide sequence ID" value="NC_015671.1"/>
</dbReference>
<proteinExistence type="predicted"/>
<dbReference type="OrthoDB" id="1683430at2"/>
<dbReference type="InterPro" id="IPR036390">
    <property type="entry name" value="WH_DNA-bd_sf"/>
</dbReference>
<dbReference type="EMBL" id="CP002665">
    <property type="protein sequence ID" value="AEI13527.1"/>
    <property type="molecule type" value="Genomic_DNA"/>
</dbReference>
<sequence length="266" mass="28489">MRHHHDAGFERRDQRPDPTDTFFPRDRDERRRRPDGPFAADPTWGPSRGRRGPGFGPGFGGPGGPGFGPDDDPRGGRFFGPGGPHGPGPGGRGHRGRRAGRGDIRAAVLLLLAEQPMHGYQLIQEIDQRTQGRWRPSPGAIYPALAMLEDEGLVTIERASGRKLATLTEAGRTYVTERADELGDPWQAANERSEHPAHVLRSALHALAGAAEQVARTGTPEQVASAAASIDATRRALYRLLADEPTDAPPTTAPATPAEPTGPVDA</sequence>
<gene>
    <name evidence="3" type="ordered locus">Celgi_3035</name>
</gene>
<dbReference type="AlphaFoldDB" id="F8A740"/>
<dbReference type="KEGG" id="cga:Celgi_3035"/>
<dbReference type="Proteomes" id="UP000000485">
    <property type="component" value="Chromosome"/>
</dbReference>
<dbReference type="eggNOG" id="COG1695">
    <property type="taxonomic scope" value="Bacteria"/>
</dbReference>
<dbReference type="InterPro" id="IPR036388">
    <property type="entry name" value="WH-like_DNA-bd_sf"/>
</dbReference>
<accession>F8A740</accession>